<dbReference type="PRINTS" id="PR00467">
    <property type="entry name" value="MAMLPOXGNASE"/>
</dbReference>
<feature type="binding site" evidence="10">
    <location>
        <position position="81"/>
    </location>
    <ligand>
        <name>Ca(2+)</name>
        <dbReference type="ChEBI" id="CHEBI:29108"/>
        <label>1</label>
    </ligand>
</feature>
<feature type="binding site" evidence="9">
    <location>
        <position position="515"/>
    </location>
    <ligand>
        <name>Fe cation</name>
        <dbReference type="ChEBI" id="CHEBI:24875"/>
        <note>catalytic</note>
    </ligand>
</feature>
<dbReference type="SUPFAM" id="SSF48484">
    <property type="entry name" value="Lipoxigenase"/>
    <property type="match status" value="1"/>
</dbReference>
<reference evidence="15" key="3">
    <citation type="submission" date="2025-09" db="UniProtKB">
        <authorList>
            <consortium name="Ensembl"/>
        </authorList>
    </citation>
    <scope>IDENTIFICATION</scope>
</reference>
<keyword evidence="5 9" id="KW-0479">Metal-binding</keyword>
<name>A0A673A7N2_9TELE</name>
<evidence type="ECO:0000256" key="5">
    <source>
        <dbReference type="ARBA" id="ARBA00022723"/>
    </source>
</evidence>
<evidence type="ECO:0000256" key="1">
    <source>
        <dbReference type="ARBA" id="ARBA00004496"/>
    </source>
</evidence>
<keyword evidence="7" id="KW-0560">Oxidoreductase</keyword>
<dbReference type="Pfam" id="PF00305">
    <property type="entry name" value="Lipoxygenase"/>
    <property type="match status" value="1"/>
</dbReference>
<feature type="site" description="Essential for stabilizing binding to COTL1" evidence="11">
    <location>
        <position position="105"/>
    </location>
</feature>
<evidence type="ECO:0000256" key="2">
    <source>
        <dbReference type="ARBA" id="ARBA00005189"/>
    </source>
</evidence>
<feature type="binding site" evidence="9">
    <location>
        <position position="635"/>
    </location>
    <ligand>
        <name>Fe cation</name>
        <dbReference type="ChEBI" id="CHEBI:24875"/>
        <note>catalytic</note>
    </ligand>
</feature>
<feature type="binding site" evidence="10">
    <location>
        <position position="39"/>
    </location>
    <ligand>
        <name>Ca(2+)</name>
        <dbReference type="ChEBI" id="CHEBI:29108"/>
        <label>2</label>
    </ligand>
</feature>
<dbReference type="Ensembl" id="ENSSORT00005026338.1">
    <property type="protein sequence ID" value="ENSSORP00005025575.1"/>
    <property type="gene ID" value="ENSSORG00005012299.1"/>
</dbReference>
<dbReference type="InterPro" id="IPR013819">
    <property type="entry name" value="LipOase_C"/>
</dbReference>
<evidence type="ECO:0000256" key="6">
    <source>
        <dbReference type="ARBA" id="ARBA00022964"/>
    </source>
</evidence>
<evidence type="ECO:0000256" key="7">
    <source>
        <dbReference type="ARBA" id="ARBA00023002"/>
    </source>
</evidence>
<dbReference type="PROSITE" id="PS00081">
    <property type="entry name" value="LIPOXYGENASE_2"/>
    <property type="match status" value="1"/>
</dbReference>
<dbReference type="SMART" id="SM00308">
    <property type="entry name" value="LH2"/>
    <property type="match status" value="1"/>
</dbReference>
<dbReference type="GO" id="GO:0034440">
    <property type="term" value="P:lipid oxidation"/>
    <property type="evidence" value="ECO:0007669"/>
    <property type="project" value="InterPro"/>
</dbReference>
<evidence type="ECO:0000256" key="10">
    <source>
        <dbReference type="PIRSR" id="PIRSR601885-2"/>
    </source>
</evidence>
<dbReference type="GO" id="GO:0005737">
    <property type="term" value="C:cytoplasm"/>
    <property type="evidence" value="ECO:0007669"/>
    <property type="project" value="UniProtKB-SubCell"/>
</dbReference>
<evidence type="ECO:0000256" key="8">
    <source>
        <dbReference type="ARBA" id="ARBA00023098"/>
    </source>
</evidence>
<comment type="caution">
    <text evidence="12">Lacks conserved residue(s) required for the propagation of feature annotation.</text>
</comment>
<dbReference type="InterPro" id="IPR036226">
    <property type="entry name" value="LipOase_C_sf"/>
</dbReference>
<comment type="similarity">
    <text evidence="3">Belongs to the lipoxygenase family.</text>
</comment>
<keyword evidence="9" id="KW-0408">Iron</keyword>
<dbReference type="SUPFAM" id="SSF49723">
    <property type="entry name" value="Lipase/lipooxygenase domain (PLAT/LH2 domain)"/>
    <property type="match status" value="1"/>
</dbReference>
<dbReference type="InterPro" id="IPR020834">
    <property type="entry name" value="LipOase_CS"/>
</dbReference>
<dbReference type="GO" id="GO:0005506">
    <property type="term" value="F:iron ion binding"/>
    <property type="evidence" value="ECO:0007669"/>
    <property type="project" value="InterPro"/>
</dbReference>
<keyword evidence="6" id="KW-0223">Dioxygenase</keyword>
<dbReference type="PANTHER" id="PTHR11771">
    <property type="entry name" value="LIPOXYGENASE"/>
    <property type="match status" value="1"/>
</dbReference>
<gene>
    <name evidence="15" type="primary">LOC115415144</name>
</gene>
<keyword evidence="8" id="KW-0443">Lipid metabolism</keyword>
<dbReference type="GO" id="GO:0016702">
    <property type="term" value="F:oxidoreductase activity, acting on single donors with incorporation of molecular oxygen, incorporation of two atoms of oxygen"/>
    <property type="evidence" value="ECO:0007669"/>
    <property type="project" value="InterPro"/>
</dbReference>
<evidence type="ECO:0000256" key="12">
    <source>
        <dbReference type="PROSITE-ProRule" id="PRU00152"/>
    </source>
</evidence>
<comment type="pathway">
    <text evidence="2">Lipid metabolism.</text>
</comment>
<feature type="binding site" evidence="10">
    <location>
        <position position="17"/>
    </location>
    <ligand>
        <name>Ca(2+)</name>
        <dbReference type="ChEBI" id="CHEBI:29108"/>
        <label>1</label>
    </ligand>
</feature>
<evidence type="ECO:0000259" key="14">
    <source>
        <dbReference type="PROSITE" id="PS51393"/>
    </source>
</evidence>
<protein>
    <submittedName>
        <fullName evidence="15">Hydroperoxide isomerase ALOXE3-like</fullName>
    </submittedName>
</protein>
<keyword evidence="4" id="KW-0963">Cytoplasm</keyword>
<dbReference type="AlphaFoldDB" id="A0A673A7N2"/>
<feature type="domain" description="PLAT" evidence="13">
    <location>
        <begin position="2"/>
        <end position="120"/>
    </location>
</feature>
<dbReference type="InterPro" id="IPR036392">
    <property type="entry name" value="PLAT/LH2_dom_sf"/>
</dbReference>
<dbReference type="Gene3D" id="2.60.60.20">
    <property type="entry name" value="PLAT/LH2 domain"/>
    <property type="match status" value="1"/>
</dbReference>
<evidence type="ECO:0000256" key="11">
    <source>
        <dbReference type="PIRSR" id="PIRSR601885-3"/>
    </source>
</evidence>
<dbReference type="PROSITE" id="PS51393">
    <property type="entry name" value="LIPOXYGENASE_3"/>
    <property type="match status" value="1"/>
</dbReference>
<keyword evidence="10" id="KW-0106">Calcium</keyword>
<evidence type="ECO:0000259" key="13">
    <source>
        <dbReference type="PROSITE" id="PS50095"/>
    </source>
</evidence>
<dbReference type="InterPro" id="IPR001885">
    <property type="entry name" value="LipOase_mml"/>
</dbReference>
<feature type="domain" description="Lipoxygenase" evidence="14">
    <location>
        <begin position="188"/>
        <end position="635"/>
    </location>
</feature>
<organism evidence="15 16">
    <name type="scientific">Sphaeramia orbicularis</name>
    <name type="common">orbiculate cardinalfish</name>
    <dbReference type="NCBI Taxonomy" id="375764"/>
    <lineage>
        <taxon>Eukaryota</taxon>
        <taxon>Metazoa</taxon>
        <taxon>Chordata</taxon>
        <taxon>Craniata</taxon>
        <taxon>Vertebrata</taxon>
        <taxon>Euteleostomi</taxon>
        <taxon>Actinopterygii</taxon>
        <taxon>Neopterygii</taxon>
        <taxon>Teleostei</taxon>
        <taxon>Neoteleostei</taxon>
        <taxon>Acanthomorphata</taxon>
        <taxon>Gobiaria</taxon>
        <taxon>Kurtiformes</taxon>
        <taxon>Apogonoidei</taxon>
        <taxon>Apogonidae</taxon>
        <taxon>Apogoninae</taxon>
        <taxon>Sphaeramia</taxon>
    </lineage>
</organism>
<dbReference type="Gene3D" id="1.20.245.10">
    <property type="entry name" value="Lipoxygenase-1, Domain 5"/>
    <property type="match status" value="1"/>
</dbReference>
<dbReference type="InterPro" id="IPR001024">
    <property type="entry name" value="PLAT/LH2_dom"/>
</dbReference>
<proteinExistence type="inferred from homology"/>
<reference evidence="15" key="2">
    <citation type="submission" date="2025-08" db="UniProtKB">
        <authorList>
            <consortium name="Ensembl"/>
        </authorList>
    </citation>
    <scope>IDENTIFICATION</scope>
</reference>
<feature type="binding site" evidence="9">
    <location>
        <position position="340"/>
    </location>
    <ligand>
        <name>Fe cation</name>
        <dbReference type="ChEBI" id="CHEBI:24875"/>
        <note>catalytic</note>
    </ligand>
</feature>
<evidence type="ECO:0000313" key="16">
    <source>
        <dbReference type="Proteomes" id="UP000472271"/>
    </source>
</evidence>
<feature type="binding site" evidence="9">
    <location>
        <position position="345"/>
    </location>
    <ligand>
        <name>Fe cation</name>
        <dbReference type="ChEBI" id="CHEBI:24875"/>
        <note>catalytic</note>
    </ligand>
</feature>
<dbReference type="PROSITE" id="PS50095">
    <property type="entry name" value="PLAT"/>
    <property type="match status" value="1"/>
</dbReference>
<dbReference type="Gene3D" id="3.10.450.60">
    <property type="match status" value="1"/>
</dbReference>
<dbReference type="InterPro" id="IPR000907">
    <property type="entry name" value="LipOase"/>
</dbReference>
<accession>A0A673A7N2</accession>
<feature type="binding site" evidence="10">
    <location>
        <position position="40"/>
    </location>
    <ligand>
        <name>Ca(2+)</name>
        <dbReference type="ChEBI" id="CHEBI:29108"/>
        <label>2</label>
    </ligand>
</feature>
<evidence type="ECO:0000256" key="4">
    <source>
        <dbReference type="ARBA" id="ARBA00022490"/>
    </source>
</evidence>
<keyword evidence="16" id="KW-1185">Reference proteome</keyword>
<sequence>MAEYKLQVTTGSMKKAGTFDHIFVTLIGTNGQSERTDLDNFGLDFMTGQTSTYTIKTDSSLGELLLIKLEKDPNMWLPFEDQWYCSKIVATTPEGDEILFPCYLWMSRGEVVELRGGKAIKVFEETHPLLTEHRQKELTQKKNIFKWKTMEEGLPHHFDNEAGIPAEVSFSDSKLTEIRFTKSVRYSPVAIPPDYVTEHWMDDDFYGYQFLNAINPNVIKRCSELPPNFPVTNEMVQPFLEKGSSLKKEIEKGNIFLYDQKMMDGIPPRLHNDEPLHVTPGLCLLYLNKDNKLMPIAIQLQQQPSETNPIFLPSDSETDWLLAKMFIKNADLMEHQSVQHLTKTHFLGETYAVSTLRNLPVIHPIYKLLIPHFRFNLHINIAARKTLFGPTQPFGLSTAGYDGMIELMRRGLSEVTFSSLCLPDDITARGLGSVPNFYYRDDGLRLWDIVNRFVKAMVEFYYPSDDDVRKDSELQDWINEIFTHGVLENKASGTVLNPLSDLLNNSLHILVSAHHAAVNNGQYDYQFFVPNGSLLLLKPPPTTKGQSNMTTVLEAFPTVGVTVSIASLKSFVSFLQVVLGQYPQERFDETEPKEIIKRFQAELSLLSEHITARNSKLDVPYIYLDPAQIENSIAI</sequence>
<dbReference type="PRINTS" id="PR00087">
    <property type="entry name" value="LIPOXYGENASE"/>
</dbReference>
<evidence type="ECO:0000256" key="9">
    <source>
        <dbReference type="PIRSR" id="PIRSR601885-1"/>
    </source>
</evidence>
<reference evidence="15" key="1">
    <citation type="submission" date="2019-06" db="EMBL/GenBank/DDBJ databases">
        <authorList>
            <consortium name="Wellcome Sanger Institute Data Sharing"/>
        </authorList>
    </citation>
    <scope>NUCLEOTIDE SEQUENCE [LARGE SCALE GENOMIC DNA]</scope>
</reference>
<comment type="subcellular location">
    <subcellularLocation>
        <location evidence="1">Cytoplasm</location>
    </subcellularLocation>
</comment>
<dbReference type="Proteomes" id="UP000472271">
    <property type="component" value="Chromosome 24"/>
</dbReference>
<dbReference type="Pfam" id="PF01477">
    <property type="entry name" value="PLAT"/>
    <property type="match status" value="1"/>
</dbReference>
<evidence type="ECO:0000256" key="3">
    <source>
        <dbReference type="ARBA" id="ARBA00009419"/>
    </source>
</evidence>
<evidence type="ECO:0000313" key="15">
    <source>
        <dbReference type="Ensembl" id="ENSSORP00005025575.1"/>
    </source>
</evidence>
<comment type="cofactor">
    <cofactor evidence="9">
        <name>Fe cation</name>
        <dbReference type="ChEBI" id="CHEBI:24875"/>
    </cofactor>
    <text evidence="9">Binds 1 Fe cation per subunit.</text>
</comment>